<keyword evidence="8" id="KW-0808">Transferase</keyword>
<dbReference type="InterPro" id="IPR026017">
    <property type="entry name" value="Lumazine-bd_dom"/>
</dbReference>
<dbReference type="PANTHER" id="PTHR12045:SF3">
    <property type="entry name" value="INACTIVE ALLANTOICASE-RELATED"/>
    <property type="match status" value="1"/>
</dbReference>
<dbReference type="NCBIfam" id="TIGR00187">
    <property type="entry name" value="ribE"/>
    <property type="match status" value="1"/>
</dbReference>
<feature type="domain" description="Lumazine-binding" evidence="11">
    <location>
        <begin position="367"/>
        <end position="472"/>
    </location>
</feature>
<evidence type="ECO:0000256" key="2">
    <source>
        <dbReference type="ARBA" id="ARBA00004887"/>
    </source>
</evidence>
<protein>
    <recommendedName>
        <fullName evidence="6">Riboflavin synthase</fullName>
        <ecNumber evidence="5">2.5.1.9</ecNumber>
    </recommendedName>
</protein>
<gene>
    <name evidence="12" type="ORF">R9X50_00183100</name>
</gene>
<comment type="function">
    <text evidence="1">Catalyzes the dismutation of two molecules of 6,7-dimethyl-8-ribityllumazine, resulting in the formation of riboflavin and 5-amino-6-(D-ribitylamino)uracil.</text>
</comment>
<comment type="similarity">
    <text evidence="3">Belongs to the allantoicase family.</text>
</comment>
<dbReference type="GO" id="GO:0009231">
    <property type="term" value="P:riboflavin biosynthetic process"/>
    <property type="evidence" value="ECO:0007669"/>
    <property type="project" value="UniProtKB-KW"/>
</dbReference>
<dbReference type="InterPro" id="IPR015908">
    <property type="entry name" value="Allantoicase_dom"/>
</dbReference>
<dbReference type="SUPFAM" id="SSF63380">
    <property type="entry name" value="Riboflavin synthase domain-like"/>
    <property type="match status" value="2"/>
</dbReference>
<feature type="domain" description="Lumazine-binding" evidence="11">
    <location>
        <begin position="473"/>
        <end position="572"/>
    </location>
</feature>
<dbReference type="NCBIfam" id="TIGR02961">
    <property type="entry name" value="allantoicase"/>
    <property type="match status" value="1"/>
</dbReference>
<evidence type="ECO:0000256" key="8">
    <source>
        <dbReference type="ARBA" id="ARBA00022679"/>
    </source>
</evidence>
<dbReference type="InterPro" id="IPR005164">
    <property type="entry name" value="Allantoicase"/>
</dbReference>
<dbReference type="GO" id="GO:0004037">
    <property type="term" value="F:allantoicase activity"/>
    <property type="evidence" value="ECO:0007669"/>
    <property type="project" value="InterPro"/>
</dbReference>
<evidence type="ECO:0000256" key="6">
    <source>
        <dbReference type="ARBA" id="ARBA00013950"/>
    </source>
</evidence>
<keyword evidence="7" id="KW-0686">Riboflavin biosynthesis</keyword>
<dbReference type="Gene3D" id="2.40.30.20">
    <property type="match status" value="2"/>
</dbReference>
<dbReference type="CDD" id="cd00402">
    <property type="entry name" value="Riboflavin_synthase_like"/>
    <property type="match status" value="1"/>
</dbReference>
<dbReference type="InterPro" id="IPR008979">
    <property type="entry name" value="Galactose-bd-like_sf"/>
</dbReference>
<dbReference type="NCBIfam" id="NF006767">
    <property type="entry name" value="PRK09289.1"/>
    <property type="match status" value="1"/>
</dbReference>
<reference evidence="12 13" key="1">
    <citation type="submission" date="2023-11" db="EMBL/GenBank/DDBJ databases">
        <title>An acidophilic fungus is an integral part of prey digestion in a carnivorous sundew plant.</title>
        <authorList>
            <person name="Tsai I.J."/>
        </authorList>
    </citation>
    <scope>NUCLEOTIDE SEQUENCE [LARGE SCALE GENOMIC DNA]</scope>
    <source>
        <strain evidence="12">169a</strain>
    </source>
</reference>
<dbReference type="GO" id="GO:0000256">
    <property type="term" value="P:allantoin catabolic process"/>
    <property type="evidence" value="ECO:0007669"/>
    <property type="project" value="InterPro"/>
</dbReference>
<evidence type="ECO:0000259" key="11">
    <source>
        <dbReference type="PROSITE" id="PS51177"/>
    </source>
</evidence>
<dbReference type="Pfam" id="PF00677">
    <property type="entry name" value="Lum_binding"/>
    <property type="match status" value="2"/>
</dbReference>
<feature type="repeat" description="Lumazine-binding" evidence="10">
    <location>
        <begin position="367"/>
        <end position="472"/>
    </location>
</feature>
<dbReference type="InterPro" id="IPR001783">
    <property type="entry name" value="Lumazine-bd"/>
</dbReference>
<dbReference type="AlphaFoldDB" id="A0AAQ3M5V3"/>
<dbReference type="EMBL" id="CP138581">
    <property type="protein sequence ID" value="WPG99026.1"/>
    <property type="molecule type" value="Genomic_DNA"/>
</dbReference>
<evidence type="ECO:0000256" key="9">
    <source>
        <dbReference type="ARBA" id="ARBA00022737"/>
    </source>
</evidence>
<accession>A0AAQ3M5V3</accession>
<dbReference type="PROSITE" id="PS51177">
    <property type="entry name" value="LUMAZINE_BIND"/>
    <property type="match status" value="2"/>
</dbReference>
<comment type="pathway">
    <text evidence="2">Cofactor biosynthesis; riboflavin biosynthesis; riboflavin from 2-hydroxy-3-oxobutyl phosphate and 5-amino-6-(D-ribitylamino)uracil: step 2/2.</text>
</comment>
<dbReference type="GO" id="GO:0004746">
    <property type="term" value="F:riboflavin synthase activity"/>
    <property type="evidence" value="ECO:0007669"/>
    <property type="project" value="UniProtKB-EC"/>
</dbReference>
<keyword evidence="13" id="KW-1185">Reference proteome</keyword>
<evidence type="ECO:0000256" key="10">
    <source>
        <dbReference type="PROSITE-ProRule" id="PRU00524"/>
    </source>
</evidence>
<dbReference type="InterPro" id="IPR017938">
    <property type="entry name" value="Riboflavin_synthase-like_b-brl"/>
</dbReference>
<dbReference type="InterPro" id="IPR023366">
    <property type="entry name" value="ATP_synth_asu-like_sf"/>
</dbReference>
<evidence type="ECO:0000313" key="13">
    <source>
        <dbReference type="Proteomes" id="UP001303373"/>
    </source>
</evidence>
<keyword evidence="9" id="KW-0677">Repeat</keyword>
<comment type="subunit">
    <text evidence="4">Homotrimer.</text>
</comment>
<evidence type="ECO:0000256" key="5">
    <source>
        <dbReference type="ARBA" id="ARBA00012827"/>
    </source>
</evidence>
<sequence>MAPPTVTPVEADKIDATFKSSSVDLVNKALGSRILSFSDEWFAGAENLTTPTPPIRKPGVFTYAGAWYDGWETRRHNPEPFDWVVIRLGVASGKVRGVEIDTAFFNGNQAPEIAVEGCFLSDDCEEEVKGKDFKGWETILPKQECQPSQRHGWLLSEMTEKAYTHVRLQMFPDGGIARFRLYGDVVAVLPQDTNAVFDLAATVNGGVAVQCSDQHFGTKDNLLLPGRGVDMGDGWETKRSRGEHIDWVIVKLGVSGIIEKLVVDTAHFRGNFPQKVQVFAAPASGQAPGHEDNVWTEILAPQKTGPDHEHEYGNGVLKDVGKAYGFVKMVIIPDGGVKRRPEHGKRRDLSVPTPAYIPLGAHSVDHIFTNSSEQLQTQLPVSALVQHDSTASGGGGTSLTISNCSEILDDCHLGDSISVNGTCLTVTEFNKNSFKVGVAPETLRRTNLGSLKEQSGVNLERAVSASTRMGGHFVQGHVDTVATILETKEDGNAITFRLQPRDKSVLRYIVEKGFITLDGASLTITAVNDDEAWWEVMLIAYTQEKVVMGKKRKGEDVNVEVDQVGKYVEKSVAGYFEGAAGSGGAMLEKMVQRIVDARLQQAK</sequence>
<dbReference type="SUPFAM" id="SSF49785">
    <property type="entry name" value="Galactose-binding domain-like"/>
    <property type="match status" value="2"/>
</dbReference>
<dbReference type="PANTHER" id="PTHR12045">
    <property type="entry name" value="ALLANTOICASE"/>
    <property type="match status" value="1"/>
</dbReference>
<evidence type="ECO:0000256" key="4">
    <source>
        <dbReference type="ARBA" id="ARBA00011233"/>
    </source>
</evidence>
<feature type="repeat" description="Lumazine-binding" evidence="10">
    <location>
        <begin position="473"/>
        <end position="572"/>
    </location>
</feature>
<name>A0AAQ3M5V3_9PEZI</name>
<dbReference type="Gene3D" id="2.60.120.260">
    <property type="entry name" value="Galactose-binding domain-like"/>
    <property type="match status" value="2"/>
</dbReference>
<dbReference type="HAMAP" id="MF_00813">
    <property type="entry name" value="Allantoicase"/>
    <property type="match status" value="1"/>
</dbReference>
<organism evidence="12 13">
    <name type="scientific">Acrodontium crateriforme</name>
    <dbReference type="NCBI Taxonomy" id="150365"/>
    <lineage>
        <taxon>Eukaryota</taxon>
        <taxon>Fungi</taxon>
        <taxon>Dikarya</taxon>
        <taxon>Ascomycota</taxon>
        <taxon>Pezizomycotina</taxon>
        <taxon>Dothideomycetes</taxon>
        <taxon>Dothideomycetidae</taxon>
        <taxon>Mycosphaerellales</taxon>
        <taxon>Teratosphaeriaceae</taxon>
        <taxon>Acrodontium</taxon>
    </lineage>
</organism>
<dbReference type="FunFam" id="2.40.30.20:FF:000006">
    <property type="entry name" value="Riboflavin synthase, alpha subunit"/>
    <property type="match status" value="1"/>
</dbReference>
<dbReference type="FunFam" id="2.40.30.20:FF:000004">
    <property type="entry name" value="Riboflavin synthase, alpha subunit"/>
    <property type="match status" value="1"/>
</dbReference>
<dbReference type="EC" id="2.5.1.9" evidence="5"/>
<dbReference type="Pfam" id="PF03561">
    <property type="entry name" value="Allantoicase"/>
    <property type="match status" value="2"/>
</dbReference>
<dbReference type="Proteomes" id="UP001303373">
    <property type="component" value="Chromosome 2"/>
</dbReference>
<dbReference type="FunFam" id="2.60.120.260:FF:000078">
    <property type="entry name" value="DAL2p Allantoicase"/>
    <property type="match status" value="1"/>
</dbReference>
<evidence type="ECO:0000256" key="3">
    <source>
        <dbReference type="ARBA" id="ARBA00009242"/>
    </source>
</evidence>
<evidence type="ECO:0000313" key="12">
    <source>
        <dbReference type="EMBL" id="WPG99026.1"/>
    </source>
</evidence>
<evidence type="ECO:0000256" key="7">
    <source>
        <dbReference type="ARBA" id="ARBA00022619"/>
    </source>
</evidence>
<proteinExistence type="inferred from homology"/>
<evidence type="ECO:0000256" key="1">
    <source>
        <dbReference type="ARBA" id="ARBA00002803"/>
    </source>
</evidence>